<protein>
    <submittedName>
        <fullName evidence="1">Uncharacterized protein</fullName>
    </submittedName>
</protein>
<accession>A0ABR6CW66</accession>
<dbReference type="Proteomes" id="UP000626697">
    <property type="component" value="Unassembled WGS sequence"/>
</dbReference>
<dbReference type="EMBL" id="JACJHX010000030">
    <property type="protein sequence ID" value="MBA9029266.1"/>
    <property type="molecule type" value="Genomic_DNA"/>
</dbReference>
<reference evidence="1 2" key="1">
    <citation type="submission" date="2020-08" db="EMBL/GenBank/DDBJ databases">
        <title>Genomic Encyclopedia of Type Strains, Phase IV (KMG-IV): sequencing the most valuable type-strain genomes for metagenomic binning, comparative biology and taxonomic classification.</title>
        <authorList>
            <person name="Goeker M."/>
        </authorList>
    </citation>
    <scope>NUCLEOTIDE SEQUENCE [LARGE SCALE GENOMIC DNA]</scope>
    <source>
        <strain evidence="1 2">DSM 105481</strain>
    </source>
</reference>
<comment type="caution">
    <text evidence="1">The sequence shown here is derived from an EMBL/GenBank/DDBJ whole genome shotgun (WGS) entry which is preliminary data.</text>
</comment>
<organism evidence="1 2">
    <name type="scientific">Peribacillus huizhouensis</name>
    <dbReference type="NCBI Taxonomy" id="1501239"/>
    <lineage>
        <taxon>Bacteria</taxon>
        <taxon>Bacillati</taxon>
        <taxon>Bacillota</taxon>
        <taxon>Bacilli</taxon>
        <taxon>Bacillales</taxon>
        <taxon>Bacillaceae</taxon>
        <taxon>Peribacillus</taxon>
    </lineage>
</organism>
<dbReference type="RefSeq" id="WP_028390737.1">
    <property type="nucleotide sequence ID" value="NZ_JACJHX010000030.1"/>
</dbReference>
<gene>
    <name evidence="1" type="ORF">HNP81_004638</name>
</gene>
<name>A0ABR6CW66_9BACI</name>
<keyword evidence="2" id="KW-1185">Reference proteome</keyword>
<proteinExistence type="predicted"/>
<sequence length="136" mass="15012">MEHPKNKSNNRQDFKDKKSKKILELEKEIELGLWIQVIGQIIEVKGLSGLLHIEEDANSSGEQQILTGALIRTIGQILEAISVSSQIGETDIIKLLREQKLAITGDFLVSIGSAYEVAGGIRVLQEESVETPHIVL</sequence>
<evidence type="ECO:0000313" key="2">
    <source>
        <dbReference type="Proteomes" id="UP000626697"/>
    </source>
</evidence>
<evidence type="ECO:0000313" key="1">
    <source>
        <dbReference type="EMBL" id="MBA9029266.1"/>
    </source>
</evidence>